<evidence type="ECO:0000313" key="1">
    <source>
        <dbReference type="EMBL" id="QEA05944.1"/>
    </source>
</evidence>
<dbReference type="EMBL" id="MN079118">
    <property type="protein sequence ID" value="QEA05944.1"/>
    <property type="molecule type" value="Genomic_DNA"/>
</dbReference>
<dbReference type="AlphaFoldDB" id="A0A5B8REM9"/>
<protein>
    <submittedName>
        <fullName evidence="1">Uncharacterized protein</fullName>
    </submittedName>
</protein>
<sequence>MPATQQESCRVEYRGKEIVIRGPSNEIRREANRIIKRFACSATPYRLAQSSDGQVVLKPE</sequence>
<name>A0A5B8REM9_9ZZZZ</name>
<organism evidence="1">
    <name type="scientific">uncultured organism</name>
    <dbReference type="NCBI Taxonomy" id="155900"/>
    <lineage>
        <taxon>unclassified sequences</taxon>
        <taxon>environmental samples</taxon>
    </lineage>
</organism>
<gene>
    <name evidence="1" type="ORF">KBTEX_02273</name>
</gene>
<reference evidence="1" key="1">
    <citation type="submission" date="2019-06" db="EMBL/GenBank/DDBJ databases">
        <authorList>
            <person name="Murdoch R.W."/>
            <person name="Fathepure B."/>
        </authorList>
    </citation>
    <scope>NUCLEOTIDE SEQUENCE</scope>
</reference>
<proteinExistence type="predicted"/>
<accession>A0A5B8REM9</accession>